<keyword evidence="2" id="KW-1185">Reference proteome</keyword>
<sequence length="90" mass="8653">MNPIGSLFHDIGNAAKDVVGGALHAVEGAGKLGESLLTLNPQKALESVEQIAGSAAQAAGGAATLTPEGLAATTMMNGGVAAVQALSTVA</sequence>
<dbReference type="Proteomes" id="UP000433577">
    <property type="component" value="Chromosome 4"/>
</dbReference>
<organism evidence="1 2">
    <name type="scientific">Paraburkholderia acidisoli</name>
    <dbReference type="NCBI Taxonomy" id="2571748"/>
    <lineage>
        <taxon>Bacteria</taxon>
        <taxon>Pseudomonadati</taxon>
        <taxon>Pseudomonadota</taxon>
        <taxon>Betaproteobacteria</taxon>
        <taxon>Burkholderiales</taxon>
        <taxon>Burkholderiaceae</taxon>
        <taxon>Paraburkholderia</taxon>
    </lineage>
</organism>
<name>A0A7Z2GQ30_9BURK</name>
<reference evidence="1 2" key="1">
    <citation type="submission" date="2019-12" db="EMBL/GenBank/DDBJ databases">
        <title>Paraburkholderia acidiphila 7Q-K02 sp. nov and Paraburkholderia acidisoli DHF22 sp. nov., two strains isolated from forest soil.</title>
        <authorList>
            <person name="Gao Z."/>
            <person name="Qiu L."/>
        </authorList>
    </citation>
    <scope>NUCLEOTIDE SEQUENCE [LARGE SCALE GENOMIC DNA]</scope>
    <source>
        <strain evidence="1 2">DHF22</strain>
    </source>
</reference>
<dbReference type="AlphaFoldDB" id="A0A7Z2GQ30"/>
<evidence type="ECO:0000313" key="2">
    <source>
        <dbReference type="Proteomes" id="UP000433577"/>
    </source>
</evidence>
<dbReference type="EMBL" id="CP046916">
    <property type="protein sequence ID" value="QGZ65808.1"/>
    <property type="molecule type" value="Genomic_DNA"/>
</dbReference>
<protein>
    <submittedName>
        <fullName evidence="1">Uncharacterized protein</fullName>
    </submittedName>
</protein>
<dbReference type="RefSeq" id="WP_158956627.1">
    <property type="nucleotide sequence ID" value="NZ_CP046916.1"/>
</dbReference>
<accession>A0A7Z2GQ30</accession>
<dbReference type="KEGG" id="pacs:FAZ98_28595"/>
<proteinExistence type="predicted"/>
<evidence type="ECO:0000313" key="1">
    <source>
        <dbReference type="EMBL" id="QGZ65808.1"/>
    </source>
</evidence>
<gene>
    <name evidence="1" type="ORF">FAZ98_28595</name>
</gene>